<reference evidence="3 4" key="1">
    <citation type="submission" date="2019-11" db="EMBL/GenBank/DDBJ databases">
        <title>Pedobacter sp. HMF7056 Genome sequencing and assembly.</title>
        <authorList>
            <person name="Kang H."/>
            <person name="Kim H."/>
            <person name="Joh K."/>
        </authorList>
    </citation>
    <scope>NUCLEOTIDE SEQUENCE [LARGE SCALE GENOMIC DNA]</scope>
    <source>
        <strain evidence="3 4">HMF7056</strain>
    </source>
</reference>
<name>A0A7K1Y457_9SPHI</name>
<feature type="signal peptide" evidence="1">
    <location>
        <begin position="1"/>
        <end position="27"/>
    </location>
</feature>
<evidence type="ECO:0000256" key="1">
    <source>
        <dbReference type="SAM" id="SignalP"/>
    </source>
</evidence>
<dbReference type="Pfam" id="PF07452">
    <property type="entry name" value="CHRD"/>
    <property type="match status" value="1"/>
</dbReference>
<dbReference type="InterPro" id="IPR010895">
    <property type="entry name" value="CHRD"/>
</dbReference>
<dbReference type="Proteomes" id="UP000451233">
    <property type="component" value="Unassembled WGS sequence"/>
</dbReference>
<organism evidence="3 4">
    <name type="scientific">Hufsiella ginkgonis</name>
    <dbReference type="NCBI Taxonomy" id="2695274"/>
    <lineage>
        <taxon>Bacteria</taxon>
        <taxon>Pseudomonadati</taxon>
        <taxon>Bacteroidota</taxon>
        <taxon>Sphingobacteriia</taxon>
        <taxon>Sphingobacteriales</taxon>
        <taxon>Sphingobacteriaceae</taxon>
        <taxon>Hufsiella</taxon>
    </lineage>
</organism>
<feature type="chain" id="PRO_5029629748" evidence="1">
    <location>
        <begin position="28"/>
        <end position="162"/>
    </location>
</feature>
<sequence length="162" mass="17024">MKAIFKSRILAVILLTGIFAITLQSCSKDDEDTAGQYKMVDVTLSGAQEVPANASTGTGSAHIMYDTKAKTINYTLSWQLGSATASTANMHFHGAEDGSDTKSSPVIIGITGFATTSSGGITGTTRALTVAEEAQFLGGKWYLNVHSTTIPAGEIRGNIKFQ</sequence>
<dbReference type="AlphaFoldDB" id="A0A7K1Y457"/>
<dbReference type="EMBL" id="WVHS01000005">
    <property type="protein sequence ID" value="MXV17647.1"/>
    <property type="molecule type" value="Genomic_DNA"/>
</dbReference>
<feature type="domain" description="CHRD" evidence="2">
    <location>
        <begin position="36"/>
        <end position="162"/>
    </location>
</feature>
<evidence type="ECO:0000259" key="2">
    <source>
        <dbReference type="PROSITE" id="PS50933"/>
    </source>
</evidence>
<keyword evidence="1" id="KW-0732">Signal</keyword>
<keyword evidence="4" id="KW-1185">Reference proteome</keyword>
<proteinExistence type="predicted"/>
<dbReference type="PROSITE" id="PS50933">
    <property type="entry name" value="CHRD"/>
    <property type="match status" value="1"/>
</dbReference>
<evidence type="ECO:0000313" key="4">
    <source>
        <dbReference type="Proteomes" id="UP000451233"/>
    </source>
</evidence>
<dbReference type="PROSITE" id="PS51257">
    <property type="entry name" value="PROKAR_LIPOPROTEIN"/>
    <property type="match status" value="1"/>
</dbReference>
<comment type="caution">
    <text evidence="3">The sequence shown here is derived from an EMBL/GenBank/DDBJ whole genome shotgun (WGS) entry which is preliminary data.</text>
</comment>
<dbReference type="SMART" id="SM00754">
    <property type="entry name" value="CHRD"/>
    <property type="match status" value="1"/>
</dbReference>
<accession>A0A7K1Y457</accession>
<evidence type="ECO:0000313" key="3">
    <source>
        <dbReference type="EMBL" id="MXV17647.1"/>
    </source>
</evidence>
<gene>
    <name evidence="3" type="ORF">GS398_20265</name>
</gene>
<dbReference type="RefSeq" id="WP_160908636.1">
    <property type="nucleotide sequence ID" value="NZ_WVHS01000005.1"/>
</dbReference>
<protein>
    <submittedName>
        <fullName evidence="3">CHRD domain-containing protein</fullName>
    </submittedName>
</protein>